<comment type="caution">
    <text evidence="6">The sequence shown here is derived from an EMBL/GenBank/DDBJ whole genome shotgun (WGS) entry which is preliminary data.</text>
</comment>
<dbReference type="AlphaFoldDB" id="A0A9X2MLE2"/>
<dbReference type="InterPro" id="IPR011332">
    <property type="entry name" value="Ribosomal_zn-bd"/>
</dbReference>
<dbReference type="RefSeq" id="WP_042682377.1">
    <property type="nucleotide sequence ID" value="NZ_CABKTM010000044.1"/>
</dbReference>
<organism evidence="6 7">
    <name type="scientific">Anaerosalibacter massiliensis</name>
    <dbReference type="NCBI Taxonomy" id="1347392"/>
    <lineage>
        <taxon>Bacteria</taxon>
        <taxon>Bacillati</taxon>
        <taxon>Bacillota</taxon>
        <taxon>Tissierellia</taxon>
        <taxon>Tissierellales</taxon>
        <taxon>Sporanaerobacteraceae</taxon>
        <taxon>Anaerosalibacter</taxon>
    </lineage>
</organism>
<dbReference type="GO" id="GO:0006412">
    <property type="term" value="P:translation"/>
    <property type="evidence" value="ECO:0007669"/>
    <property type="project" value="UniProtKB-UniRule"/>
</dbReference>
<dbReference type="InterPro" id="IPR038584">
    <property type="entry name" value="Ribosomal_bL33_sf"/>
</dbReference>
<dbReference type="Proteomes" id="UP001142078">
    <property type="component" value="Unassembled WGS sequence"/>
</dbReference>
<comment type="similarity">
    <text evidence="1 5">Belongs to the bacterial ribosomal protein bL33 family.</text>
</comment>
<dbReference type="InterPro" id="IPR001705">
    <property type="entry name" value="Ribosomal_bL33"/>
</dbReference>
<name>A0A9X2MLE2_9FIRM</name>
<dbReference type="InterPro" id="IPR018264">
    <property type="entry name" value="Ribosomal_bL33_CS"/>
</dbReference>
<keyword evidence="3 5" id="KW-0687">Ribonucleoprotein</keyword>
<evidence type="ECO:0000256" key="5">
    <source>
        <dbReference type="HAMAP-Rule" id="MF_00294"/>
    </source>
</evidence>
<evidence type="ECO:0000256" key="3">
    <source>
        <dbReference type="ARBA" id="ARBA00023274"/>
    </source>
</evidence>
<dbReference type="NCBIfam" id="TIGR01023">
    <property type="entry name" value="rpmG_bact"/>
    <property type="match status" value="1"/>
</dbReference>
<dbReference type="PROSITE" id="PS00582">
    <property type="entry name" value="RIBOSOMAL_L33"/>
    <property type="match status" value="1"/>
</dbReference>
<dbReference type="EMBL" id="JANJZL010000025">
    <property type="protein sequence ID" value="MCR2045626.1"/>
    <property type="molecule type" value="Genomic_DNA"/>
</dbReference>
<evidence type="ECO:0000256" key="2">
    <source>
        <dbReference type="ARBA" id="ARBA00022980"/>
    </source>
</evidence>
<protein>
    <recommendedName>
        <fullName evidence="4 5">Large ribosomal subunit protein bL33</fullName>
    </recommendedName>
</protein>
<dbReference type="GO" id="GO:0005737">
    <property type="term" value="C:cytoplasm"/>
    <property type="evidence" value="ECO:0007669"/>
    <property type="project" value="UniProtKB-ARBA"/>
</dbReference>
<dbReference type="Gene3D" id="2.20.28.120">
    <property type="entry name" value="Ribosomal protein L33"/>
    <property type="match status" value="1"/>
</dbReference>
<accession>A0A9X2MLE2</accession>
<evidence type="ECO:0000313" key="7">
    <source>
        <dbReference type="Proteomes" id="UP001142078"/>
    </source>
</evidence>
<dbReference type="NCBIfam" id="NF001764">
    <property type="entry name" value="PRK00504.1"/>
    <property type="match status" value="1"/>
</dbReference>
<dbReference type="PANTHER" id="PTHR43168:SF2">
    <property type="entry name" value="LARGE RIBOSOMAL SUBUNIT PROTEIN BL33C"/>
    <property type="match status" value="1"/>
</dbReference>
<reference evidence="6" key="1">
    <citation type="submission" date="2022-07" db="EMBL/GenBank/DDBJ databases">
        <title>Enhanced cultured diversity of the mouse gut microbiota enables custom-made synthetic communities.</title>
        <authorList>
            <person name="Afrizal A."/>
        </authorList>
    </citation>
    <scope>NUCLEOTIDE SEQUENCE</scope>
    <source>
        <strain evidence="6">DSM 29482</strain>
    </source>
</reference>
<evidence type="ECO:0000313" key="6">
    <source>
        <dbReference type="EMBL" id="MCR2045626.1"/>
    </source>
</evidence>
<dbReference type="Pfam" id="PF00471">
    <property type="entry name" value="Ribosomal_L33"/>
    <property type="match status" value="1"/>
</dbReference>
<dbReference type="GO" id="GO:1990904">
    <property type="term" value="C:ribonucleoprotein complex"/>
    <property type="evidence" value="ECO:0007669"/>
    <property type="project" value="UniProtKB-KW"/>
</dbReference>
<keyword evidence="2 5" id="KW-0689">Ribosomal protein</keyword>
<evidence type="ECO:0000256" key="1">
    <source>
        <dbReference type="ARBA" id="ARBA00007596"/>
    </source>
</evidence>
<proteinExistence type="inferred from homology"/>
<keyword evidence="7" id="KW-1185">Reference proteome</keyword>
<dbReference type="HAMAP" id="MF_00294">
    <property type="entry name" value="Ribosomal_bL33"/>
    <property type="match status" value="1"/>
</dbReference>
<dbReference type="SUPFAM" id="SSF57829">
    <property type="entry name" value="Zn-binding ribosomal proteins"/>
    <property type="match status" value="1"/>
</dbReference>
<sequence length="49" mass="6002">MRDKVVMACTKCKQRNYNTSKNKNHNSERLELKKYCKFCKEHTLHKETR</sequence>
<dbReference type="OrthoDB" id="9801333at2"/>
<dbReference type="GO" id="GO:0003735">
    <property type="term" value="F:structural constituent of ribosome"/>
    <property type="evidence" value="ECO:0007669"/>
    <property type="project" value="InterPro"/>
</dbReference>
<dbReference type="GO" id="GO:0005840">
    <property type="term" value="C:ribosome"/>
    <property type="evidence" value="ECO:0007669"/>
    <property type="project" value="UniProtKB-KW"/>
</dbReference>
<dbReference type="NCBIfam" id="NF001860">
    <property type="entry name" value="PRK00595.1"/>
    <property type="match status" value="1"/>
</dbReference>
<gene>
    <name evidence="5 6" type="primary">rpmG</name>
    <name evidence="6" type="ORF">NSA23_16190</name>
</gene>
<evidence type="ECO:0000256" key="4">
    <source>
        <dbReference type="ARBA" id="ARBA00035176"/>
    </source>
</evidence>
<dbReference type="PANTHER" id="PTHR43168">
    <property type="entry name" value="50S RIBOSOMAL PROTEIN L33, CHLOROPLASTIC"/>
    <property type="match status" value="1"/>
</dbReference>